<dbReference type="AlphaFoldDB" id="A0A381QKW0"/>
<evidence type="ECO:0008006" key="4">
    <source>
        <dbReference type="Google" id="ProtNLM"/>
    </source>
</evidence>
<dbReference type="Pfam" id="PF13181">
    <property type="entry name" value="TPR_8"/>
    <property type="match status" value="3"/>
</dbReference>
<dbReference type="PANTHER" id="PTHR44858:SF1">
    <property type="entry name" value="UDP-N-ACETYLGLUCOSAMINE--PEPTIDE N-ACETYLGLUCOSAMINYLTRANSFERASE SPINDLY-RELATED"/>
    <property type="match status" value="1"/>
</dbReference>
<keyword evidence="2" id="KW-0802">TPR repeat</keyword>
<gene>
    <name evidence="3" type="ORF">METZ01_LOCUS32850</name>
</gene>
<organism evidence="3">
    <name type="scientific">marine metagenome</name>
    <dbReference type="NCBI Taxonomy" id="408172"/>
    <lineage>
        <taxon>unclassified sequences</taxon>
        <taxon>metagenomes</taxon>
        <taxon>ecological metagenomes</taxon>
    </lineage>
</organism>
<name>A0A381QKW0_9ZZZZ</name>
<dbReference type="InterPro" id="IPR011990">
    <property type="entry name" value="TPR-like_helical_dom_sf"/>
</dbReference>
<sequence>MTKRIIFLCFALVSFSYGQKKELRSANRFIEKGEYASAIDILETTNDLIQASDDKTKARAMFLYGMIYTNTEDFDKAVNSFEMAKNLGGTNPLLDAEIAKLENAIITSAIGDQENEAFLSSAKKLYGAYKLNPENNQLYLYYAASSSVNADDYEQALIYYKILIDINYEGIETKYFITEVSSGNEIEIGSESEFNLLKKTKDYQDPREEDTESKYPEIVKNIALIYNRLGQKDKALDAIKSARQANPDDVGLIITTANIYFELGDKEGFKSAMSEAIELDPSNPILYYNLGVVSADLGEKDVAIEYYNKSIELDPTSENSYLNLVALILDGESSIIEEMNSLGTSRSDNVRYDELKELRENLYLQCVPILKQLIDLNQNIEGVRTLMNILGTLGDNQGYMEMKNLLDQLDQ</sequence>
<reference evidence="3" key="1">
    <citation type="submission" date="2018-05" db="EMBL/GenBank/DDBJ databases">
        <authorList>
            <person name="Lanie J.A."/>
            <person name="Ng W.-L."/>
            <person name="Kazmierczak K.M."/>
            <person name="Andrzejewski T.M."/>
            <person name="Davidsen T.M."/>
            <person name="Wayne K.J."/>
            <person name="Tettelin H."/>
            <person name="Glass J.I."/>
            <person name="Rusch D."/>
            <person name="Podicherti R."/>
            <person name="Tsui H.-C.T."/>
            <person name="Winkler M.E."/>
        </authorList>
    </citation>
    <scope>NUCLEOTIDE SEQUENCE</scope>
</reference>
<keyword evidence="1" id="KW-0677">Repeat</keyword>
<protein>
    <recommendedName>
        <fullName evidence="4">Tetratricopeptide repeat protein</fullName>
    </recommendedName>
</protein>
<dbReference type="SMART" id="SM00028">
    <property type="entry name" value="TPR"/>
    <property type="match status" value="4"/>
</dbReference>
<dbReference type="Gene3D" id="1.25.40.10">
    <property type="entry name" value="Tetratricopeptide repeat domain"/>
    <property type="match status" value="2"/>
</dbReference>
<dbReference type="EMBL" id="UINC01001409">
    <property type="protein sequence ID" value="SUZ79996.1"/>
    <property type="molecule type" value="Genomic_DNA"/>
</dbReference>
<proteinExistence type="predicted"/>
<dbReference type="PANTHER" id="PTHR44858">
    <property type="entry name" value="TETRATRICOPEPTIDE REPEAT PROTEIN 6"/>
    <property type="match status" value="1"/>
</dbReference>
<evidence type="ECO:0000256" key="1">
    <source>
        <dbReference type="ARBA" id="ARBA00022737"/>
    </source>
</evidence>
<dbReference type="SUPFAM" id="SSF48452">
    <property type="entry name" value="TPR-like"/>
    <property type="match status" value="2"/>
</dbReference>
<accession>A0A381QKW0</accession>
<dbReference type="InterPro" id="IPR050498">
    <property type="entry name" value="Ycf3"/>
</dbReference>
<evidence type="ECO:0000256" key="2">
    <source>
        <dbReference type="ARBA" id="ARBA00022803"/>
    </source>
</evidence>
<dbReference type="PROSITE" id="PS50005">
    <property type="entry name" value="TPR"/>
    <property type="match status" value="3"/>
</dbReference>
<evidence type="ECO:0000313" key="3">
    <source>
        <dbReference type="EMBL" id="SUZ79996.1"/>
    </source>
</evidence>
<dbReference type="InterPro" id="IPR019734">
    <property type="entry name" value="TPR_rpt"/>
</dbReference>
<dbReference type="PROSITE" id="PS50293">
    <property type="entry name" value="TPR_REGION"/>
    <property type="match status" value="1"/>
</dbReference>